<dbReference type="Gene3D" id="2.40.30.10">
    <property type="entry name" value="Translation factors"/>
    <property type="match status" value="1"/>
</dbReference>
<dbReference type="EMBL" id="BOMN01000116">
    <property type="protein sequence ID" value="GIE25147.1"/>
    <property type="molecule type" value="Genomic_DNA"/>
</dbReference>
<dbReference type="PANTHER" id="PTHR30157">
    <property type="entry name" value="FERRIC REDUCTASE, NADPH-DEPENDENT"/>
    <property type="match status" value="1"/>
</dbReference>
<dbReference type="InterPro" id="IPR007037">
    <property type="entry name" value="SIP_rossman_dom"/>
</dbReference>
<name>A0ABQ4A470_9ACTN</name>
<evidence type="ECO:0000313" key="3">
    <source>
        <dbReference type="Proteomes" id="UP000603200"/>
    </source>
</evidence>
<keyword evidence="3" id="KW-1185">Reference proteome</keyword>
<dbReference type="Pfam" id="PF04954">
    <property type="entry name" value="SIP"/>
    <property type="match status" value="1"/>
</dbReference>
<dbReference type="Proteomes" id="UP000603200">
    <property type="component" value="Unassembled WGS sequence"/>
</dbReference>
<gene>
    <name evidence="2" type="ORF">Ahu01nite_082490</name>
</gene>
<dbReference type="InterPro" id="IPR017927">
    <property type="entry name" value="FAD-bd_FR_type"/>
</dbReference>
<dbReference type="Pfam" id="PF08021">
    <property type="entry name" value="FAD_binding_9"/>
    <property type="match status" value="1"/>
</dbReference>
<dbReference type="Gene3D" id="3.40.50.80">
    <property type="entry name" value="Nucleotide-binding domain of ferredoxin-NADP reductase (FNR) module"/>
    <property type="match status" value="1"/>
</dbReference>
<reference evidence="2 3" key="1">
    <citation type="submission" date="2021-01" db="EMBL/GenBank/DDBJ databases">
        <title>Whole genome shotgun sequence of Actinoplanes humidus NBRC 14915.</title>
        <authorList>
            <person name="Komaki H."/>
            <person name="Tamura T."/>
        </authorList>
    </citation>
    <scope>NUCLEOTIDE SEQUENCE [LARGE SCALE GENOMIC DNA]</scope>
    <source>
        <strain evidence="2 3">NBRC 14915</strain>
    </source>
</reference>
<dbReference type="InterPro" id="IPR039374">
    <property type="entry name" value="SIP_fam"/>
</dbReference>
<organism evidence="2 3">
    <name type="scientific">Winogradskya humida</name>
    <dbReference type="NCBI Taxonomy" id="113566"/>
    <lineage>
        <taxon>Bacteria</taxon>
        <taxon>Bacillati</taxon>
        <taxon>Actinomycetota</taxon>
        <taxon>Actinomycetes</taxon>
        <taxon>Micromonosporales</taxon>
        <taxon>Micromonosporaceae</taxon>
        <taxon>Winogradskya</taxon>
    </lineage>
</organism>
<feature type="domain" description="FAD-binding FR-type" evidence="1">
    <location>
        <begin position="1"/>
        <end position="135"/>
    </location>
</feature>
<proteinExistence type="predicted"/>
<dbReference type="InterPro" id="IPR017938">
    <property type="entry name" value="Riboflavin_synthase-like_b-brl"/>
</dbReference>
<dbReference type="PANTHER" id="PTHR30157:SF0">
    <property type="entry name" value="NADPH-DEPENDENT FERRIC-CHELATE REDUCTASE"/>
    <property type="match status" value="1"/>
</dbReference>
<protein>
    <submittedName>
        <fullName evidence="2">Siderophore-interacting protein</fullName>
    </submittedName>
</protein>
<dbReference type="PROSITE" id="PS51384">
    <property type="entry name" value="FAD_FR"/>
    <property type="match status" value="1"/>
</dbReference>
<dbReference type="InterPro" id="IPR039261">
    <property type="entry name" value="FNR_nucleotide-bd"/>
</dbReference>
<dbReference type="InterPro" id="IPR013113">
    <property type="entry name" value="SIP_FAD-bd"/>
</dbReference>
<evidence type="ECO:0000313" key="2">
    <source>
        <dbReference type="EMBL" id="GIE25147.1"/>
    </source>
</evidence>
<dbReference type="SUPFAM" id="SSF63380">
    <property type="entry name" value="Riboflavin synthase domain-like"/>
    <property type="match status" value="1"/>
</dbReference>
<comment type="caution">
    <text evidence="2">The sequence shown here is derived from an EMBL/GenBank/DDBJ whole genome shotgun (WGS) entry which is preliminary data.</text>
</comment>
<dbReference type="CDD" id="cd06193">
    <property type="entry name" value="siderophore_interacting"/>
    <property type="match status" value="1"/>
</dbReference>
<accession>A0ABQ4A470</accession>
<sequence>MLALTVIAREEISPHFMRVTLGGDDVRHLEQQGFDQWGRLFFAGPGQDEVALPASERWMIQNALQPARRRPRVRSYTIRRFRPEISAFDIEVAVHQEAATADRPAAPGTAWALSAKPGDRVAFLDEGCGYVPQPDAEWQLLAGDESALPAIVAILERSTAALPADVYLEIPSDSDIRDDITAPQGSRIQWLPRNDPGLAPGSLALQAVTGTPLRSGPFYAWTAGESSLATSIRRHLVGAHGVPRSHVAFRGYWRQGRASLG</sequence>
<evidence type="ECO:0000259" key="1">
    <source>
        <dbReference type="PROSITE" id="PS51384"/>
    </source>
</evidence>